<sequence>MENRFRAIRVALLFIFLVYLLLLLKVVLFKVASPLTVFEYMLKFNLVDFKRNVNLGSNFVPFKTISSYIFHTANQNIVIRNVMGNLILFIPFGFLLPVITGRNLNFVSLMTISFLLSLVLELIQLFSRIGSFDVDDLILNTLGALIGFITLNVITKIIRFRTKTIN</sequence>
<dbReference type="AlphaFoldDB" id="A0A1C1A840"/>
<feature type="transmembrane region" description="Helical" evidence="1">
    <location>
        <begin position="138"/>
        <end position="158"/>
    </location>
</feature>
<keyword evidence="1" id="KW-1133">Transmembrane helix</keyword>
<gene>
    <name evidence="3" type="ORF">A8709_07920</name>
</gene>
<evidence type="ECO:0000259" key="2">
    <source>
        <dbReference type="Pfam" id="PF04892"/>
    </source>
</evidence>
<evidence type="ECO:0000313" key="3">
    <source>
        <dbReference type="EMBL" id="OCT16774.1"/>
    </source>
</evidence>
<keyword evidence="4" id="KW-1185">Reference proteome</keyword>
<organism evidence="3 4">
    <name type="scientific">Paenibacillus pectinilyticus</name>
    <dbReference type="NCBI Taxonomy" id="512399"/>
    <lineage>
        <taxon>Bacteria</taxon>
        <taxon>Bacillati</taxon>
        <taxon>Bacillota</taxon>
        <taxon>Bacilli</taxon>
        <taxon>Bacillales</taxon>
        <taxon>Paenibacillaceae</taxon>
        <taxon>Paenibacillus</taxon>
    </lineage>
</organism>
<dbReference type="Proteomes" id="UP000093309">
    <property type="component" value="Unassembled WGS sequence"/>
</dbReference>
<accession>A0A1C1A840</accession>
<feature type="transmembrane region" description="Helical" evidence="1">
    <location>
        <begin position="12"/>
        <end position="32"/>
    </location>
</feature>
<feature type="transmembrane region" description="Helical" evidence="1">
    <location>
        <begin position="106"/>
        <end position="126"/>
    </location>
</feature>
<dbReference type="InterPro" id="IPR006976">
    <property type="entry name" value="VanZ-like"/>
</dbReference>
<feature type="transmembrane region" description="Helical" evidence="1">
    <location>
        <begin position="77"/>
        <end position="99"/>
    </location>
</feature>
<dbReference type="PANTHER" id="PTHR36834:SF1">
    <property type="entry name" value="INTEGRAL MEMBRANE PROTEIN"/>
    <property type="match status" value="1"/>
</dbReference>
<protein>
    <recommendedName>
        <fullName evidence="2">VanZ-like domain-containing protein</fullName>
    </recommendedName>
</protein>
<dbReference type="EMBL" id="LYPC01000010">
    <property type="protein sequence ID" value="OCT16774.1"/>
    <property type="molecule type" value="Genomic_DNA"/>
</dbReference>
<reference evidence="4" key="1">
    <citation type="submission" date="2016-05" db="EMBL/GenBank/DDBJ databases">
        <title>Paenibacillus oryzae. sp. nov., isolated from the rice root.</title>
        <authorList>
            <person name="Zhang J."/>
            <person name="Zhang X."/>
        </authorList>
    </citation>
    <scope>NUCLEOTIDE SEQUENCE [LARGE SCALE GENOMIC DNA]</scope>
    <source>
        <strain evidence="4">KCTC13222</strain>
    </source>
</reference>
<comment type="caution">
    <text evidence="3">The sequence shown here is derived from an EMBL/GenBank/DDBJ whole genome shotgun (WGS) entry which is preliminary data.</text>
</comment>
<name>A0A1C1A840_9BACL</name>
<feature type="domain" description="VanZ-like" evidence="2">
    <location>
        <begin position="16"/>
        <end position="152"/>
    </location>
</feature>
<dbReference type="PANTHER" id="PTHR36834">
    <property type="entry name" value="MEMBRANE PROTEIN-RELATED"/>
    <property type="match status" value="1"/>
</dbReference>
<keyword evidence="1" id="KW-0812">Transmembrane</keyword>
<evidence type="ECO:0000313" key="4">
    <source>
        <dbReference type="Proteomes" id="UP000093309"/>
    </source>
</evidence>
<dbReference type="Pfam" id="PF04892">
    <property type="entry name" value="VanZ"/>
    <property type="match status" value="1"/>
</dbReference>
<keyword evidence="1" id="KW-0472">Membrane</keyword>
<dbReference type="InterPro" id="IPR053150">
    <property type="entry name" value="Teicoplanin_resist-assoc"/>
</dbReference>
<proteinExistence type="predicted"/>
<evidence type="ECO:0000256" key="1">
    <source>
        <dbReference type="SAM" id="Phobius"/>
    </source>
</evidence>